<dbReference type="PANTHER" id="PTHR15157:SF5">
    <property type="entry name" value="UV RADIATION RESISTANCE-ASSOCIATED GENE PROTEIN"/>
    <property type="match status" value="1"/>
</dbReference>
<evidence type="ECO:0000256" key="2">
    <source>
        <dbReference type="ARBA" id="ARBA00013807"/>
    </source>
</evidence>
<dbReference type="OrthoDB" id="72772at2759"/>
<keyword evidence="3 4" id="KW-0175">Coiled coil</keyword>
<comment type="caution">
    <text evidence="6">The sequence shown here is derived from an EMBL/GenBank/DDBJ whole genome shotgun (WGS) entry which is preliminary data.</text>
</comment>
<feature type="region of interest" description="Disordered" evidence="5">
    <location>
        <begin position="1"/>
        <end position="53"/>
    </location>
</feature>
<dbReference type="PANTHER" id="PTHR15157">
    <property type="entry name" value="UV RADIATION RESISTANCE-ASSOCIATED GENE PROTEIN"/>
    <property type="match status" value="1"/>
</dbReference>
<protein>
    <recommendedName>
        <fullName evidence="2">Autophagy-related protein 14</fullName>
    </recommendedName>
</protein>
<dbReference type="GO" id="GO:0000149">
    <property type="term" value="F:SNARE binding"/>
    <property type="evidence" value="ECO:0007669"/>
    <property type="project" value="TreeGrafter"/>
</dbReference>
<name>A0A6A1LZR5_9ASCO</name>
<reference evidence="6" key="1">
    <citation type="journal article" date="2019" name="G3 (Bethesda)">
        <title>Genome Assemblies of Two Rare Opportunistic Yeast Pathogens: Diutina rugosa (syn. Candida rugosa) and Trichomonascus ciferrii (syn. Candida ciferrii).</title>
        <authorList>
            <person name="Mixao V."/>
            <person name="Saus E."/>
            <person name="Hansen A.P."/>
            <person name="Lass-Florl C."/>
            <person name="Gabaldon T."/>
        </authorList>
    </citation>
    <scope>NUCLEOTIDE SEQUENCE</scope>
    <source>
        <strain evidence="6">CBS 4856</strain>
    </source>
</reference>
<dbReference type="GO" id="GO:0005768">
    <property type="term" value="C:endosome"/>
    <property type="evidence" value="ECO:0007669"/>
    <property type="project" value="TreeGrafter"/>
</dbReference>
<comment type="similarity">
    <text evidence="1">Belongs to the ATG14 family.</text>
</comment>
<organism evidence="6 7">
    <name type="scientific">Trichomonascus ciferrii</name>
    <dbReference type="NCBI Taxonomy" id="44093"/>
    <lineage>
        <taxon>Eukaryota</taxon>
        <taxon>Fungi</taxon>
        <taxon>Dikarya</taxon>
        <taxon>Ascomycota</taxon>
        <taxon>Saccharomycotina</taxon>
        <taxon>Dipodascomycetes</taxon>
        <taxon>Dipodascales</taxon>
        <taxon>Trichomonascaceae</taxon>
        <taxon>Trichomonascus</taxon>
        <taxon>Trichomonascus ciferrii complex</taxon>
    </lineage>
</organism>
<evidence type="ECO:0000256" key="3">
    <source>
        <dbReference type="ARBA" id="ARBA00023054"/>
    </source>
</evidence>
<evidence type="ECO:0000256" key="5">
    <source>
        <dbReference type="SAM" id="MobiDB-lite"/>
    </source>
</evidence>
<dbReference type="Proteomes" id="UP000761534">
    <property type="component" value="Unassembled WGS sequence"/>
</dbReference>
<feature type="coiled-coil region" evidence="4">
    <location>
        <begin position="243"/>
        <end position="284"/>
    </location>
</feature>
<proteinExistence type="inferred from homology"/>
<evidence type="ECO:0000256" key="1">
    <source>
        <dbReference type="ARBA" id="ARBA00009574"/>
    </source>
</evidence>
<dbReference type="VEuPathDB" id="FungiDB:TRICI_003079"/>
<sequence length="478" mass="54530">MKTESPAANEKRRASIARWQQMQMQQQPKEDGDGDEQMNPGSSPGRSRRRTNTVGQIEIERTLQEINADKLLDTAFTIQRGEELLYVSEVKERAMNPEFREIDFSEVYGRNEARFRITVWGRPGAGGRWKRLFFESIDLSTLNFVSQAPDCLQGPFRQNTVIIHLTDGCYVTSTAQSRAPSVQTTPRPEPSFHVESCSYDTIMKLKTLEECINDALLTIESVNASIEPYLVSSTNYYTNQRRRDELRHRLQATHHQIEREKRRKDAAQKQAADLRARIASRRRTMHEAGVKMHNYKKASASPHQEDLSLRQMEVENLGQHIDIARARIVDDLSQIFPIESTNPRSFEFTICGVPLPGPERCTEKNEDEVGAAYGFTAQLVHLLSVYLNTPLRYPIQAFGSQSFIIDPISMIQGSRTFPLWCKGSLFYRFEYGVFLFHKDVEQLINSASLDVIDLSHTLANLKNLLLVISVRGSNANKT</sequence>
<dbReference type="AlphaFoldDB" id="A0A6A1LZR5"/>
<dbReference type="InterPro" id="IPR018791">
    <property type="entry name" value="UV_resistance/autophagy_Atg14"/>
</dbReference>
<feature type="compositionally biased region" description="Basic and acidic residues" evidence="5">
    <location>
        <begin position="1"/>
        <end position="13"/>
    </location>
</feature>
<dbReference type="GO" id="GO:0000323">
    <property type="term" value="C:lytic vacuole"/>
    <property type="evidence" value="ECO:0007669"/>
    <property type="project" value="TreeGrafter"/>
</dbReference>
<gene>
    <name evidence="6" type="ORF">TRICI_003079</name>
</gene>
<dbReference type="Pfam" id="PF10186">
    <property type="entry name" value="ATG14"/>
    <property type="match status" value="1"/>
</dbReference>
<accession>A0A6A1LZR5</accession>
<evidence type="ECO:0000256" key="4">
    <source>
        <dbReference type="SAM" id="Coils"/>
    </source>
</evidence>
<dbReference type="GO" id="GO:0035493">
    <property type="term" value="P:SNARE complex assembly"/>
    <property type="evidence" value="ECO:0007669"/>
    <property type="project" value="TreeGrafter"/>
</dbReference>
<dbReference type="GO" id="GO:0032991">
    <property type="term" value="C:protein-containing complex"/>
    <property type="evidence" value="ECO:0007669"/>
    <property type="project" value="UniProtKB-ARBA"/>
</dbReference>
<dbReference type="EMBL" id="SWFS01000216">
    <property type="protein sequence ID" value="KAA8913845.1"/>
    <property type="molecule type" value="Genomic_DNA"/>
</dbReference>
<evidence type="ECO:0000313" key="6">
    <source>
        <dbReference type="EMBL" id="KAA8913845.1"/>
    </source>
</evidence>
<keyword evidence="7" id="KW-1185">Reference proteome</keyword>
<evidence type="ECO:0000313" key="7">
    <source>
        <dbReference type="Proteomes" id="UP000761534"/>
    </source>
</evidence>